<sequence length="314" mass="35234">MPSDVRPSKTTTSPIHRPHPHKRRGHKTSPLPFSTNDPSKKASSHSTPLIKPLAISTTTKKKDKDTTRASSSSSVSLPSPSPTPSDHSLPRWEYDRERDGPILEPYEGPEDDDVYDESIPILRGVRQTDVVVEATSITEPPRDVSNKKNLVRMEATLRPKRPAAVETHNIALPTPSTRIPKISRVSPKPAVIEASSTIVTTQHSPPHLPTLIESSRGTRQKPTNVVAPMQQQQHSAVEPRIPSSYSPYDSDSESHDDVYSSSLMLHLIGITRLLEEQEREEDGEEEEPPRKRSKRRKSRSIERDHSHYVRASYY</sequence>
<feature type="compositionally biased region" description="Low complexity" evidence="1">
    <location>
        <begin position="68"/>
        <end position="78"/>
    </location>
</feature>
<protein>
    <submittedName>
        <fullName evidence="2">Uncharacterized protein</fullName>
    </submittedName>
</protein>
<feature type="region of interest" description="Disordered" evidence="1">
    <location>
        <begin position="275"/>
        <end position="314"/>
    </location>
</feature>
<dbReference type="AlphaFoldDB" id="A0A2A6CGF5"/>
<accession>A0A8R1YY53</accession>
<proteinExistence type="predicted"/>
<feature type="region of interest" description="Disordered" evidence="1">
    <location>
        <begin position="1"/>
        <end position="115"/>
    </location>
</feature>
<dbReference type="EnsemblMetazoa" id="PPA39203.1">
    <property type="protein sequence ID" value="PPA39203.1"/>
    <property type="gene ID" value="WBGene00277572"/>
</dbReference>
<feature type="compositionally biased region" description="Basic and acidic residues" evidence="1">
    <location>
        <begin position="88"/>
        <end position="101"/>
    </location>
</feature>
<feature type="compositionally biased region" description="Polar residues" evidence="1">
    <location>
        <begin position="212"/>
        <end position="235"/>
    </location>
</feature>
<gene>
    <name evidence="2" type="primary">WBGene00277572</name>
</gene>
<accession>A0A2A6CGF5</accession>
<dbReference type="Proteomes" id="UP000005239">
    <property type="component" value="Unassembled WGS sequence"/>
</dbReference>
<feature type="compositionally biased region" description="Basic residues" evidence="1">
    <location>
        <begin position="16"/>
        <end position="27"/>
    </location>
</feature>
<reference evidence="2" key="2">
    <citation type="submission" date="2022-06" db="UniProtKB">
        <authorList>
            <consortium name="EnsemblMetazoa"/>
        </authorList>
    </citation>
    <scope>IDENTIFICATION</scope>
    <source>
        <strain evidence="2">PS312</strain>
    </source>
</reference>
<keyword evidence="3" id="KW-1185">Reference proteome</keyword>
<name>A0A2A6CGF5_PRIPA</name>
<feature type="region of interest" description="Disordered" evidence="1">
    <location>
        <begin position="199"/>
        <end position="256"/>
    </location>
</feature>
<feature type="compositionally biased region" description="Acidic residues" evidence="1">
    <location>
        <begin position="277"/>
        <end position="287"/>
    </location>
</feature>
<evidence type="ECO:0000256" key="1">
    <source>
        <dbReference type="SAM" id="MobiDB-lite"/>
    </source>
</evidence>
<organism evidence="2 3">
    <name type="scientific">Pristionchus pacificus</name>
    <name type="common">Parasitic nematode worm</name>
    <dbReference type="NCBI Taxonomy" id="54126"/>
    <lineage>
        <taxon>Eukaryota</taxon>
        <taxon>Metazoa</taxon>
        <taxon>Ecdysozoa</taxon>
        <taxon>Nematoda</taxon>
        <taxon>Chromadorea</taxon>
        <taxon>Rhabditida</taxon>
        <taxon>Rhabditina</taxon>
        <taxon>Diplogasteromorpha</taxon>
        <taxon>Diplogasteroidea</taxon>
        <taxon>Neodiplogasteridae</taxon>
        <taxon>Pristionchus</taxon>
    </lineage>
</organism>
<reference evidence="3" key="1">
    <citation type="journal article" date="2008" name="Nat. Genet.">
        <title>The Pristionchus pacificus genome provides a unique perspective on nematode lifestyle and parasitism.</title>
        <authorList>
            <person name="Dieterich C."/>
            <person name="Clifton S.W."/>
            <person name="Schuster L.N."/>
            <person name="Chinwalla A."/>
            <person name="Delehaunty K."/>
            <person name="Dinkelacker I."/>
            <person name="Fulton L."/>
            <person name="Fulton R."/>
            <person name="Godfrey J."/>
            <person name="Minx P."/>
            <person name="Mitreva M."/>
            <person name="Roeseler W."/>
            <person name="Tian H."/>
            <person name="Witte H."/>
            <person name="Yang S.P."/>
            <person name="Wilson R.K."/>
            <person name="Sommer R.J."/>
        </authorList>
    </citation>
    <scope>NUCLEOTIDE SEQUENCE [LARGE SCALE GENOMIC DNA]</scope>
    <source>
        <strain evidence="3">PS312</strain>
    </source>
</reference>
<evidence type="ECO:0000313" key="3">
    <source>
        <dbReference type="Proteomes" id="UP000005239"/>
    </source>
</evidence>
<evidence type="ECO:0000313" key="2">
    <source>
        <dbReference type="EnsemblMetazoa" id="PPA39203.1"/>
    </source>
</evidence>